<comment type="caution">
    <text evidence="2">The sequence shown here is derived from an EMBL/GenBank/DDBJ whole genome shotgun (WGS) entry which is preliminary data.</text>
</comment>
<dbReference type="EMBL" id="JAKKPZ010000813">
    <property type="protein sequence ID" value="KAI1692162.1"/>
    <property type="molecule type" value="Genomic_DNA"/>
</dbReference>
<evidence type="ECO:0000313" key="3">
    <source>
        <dbReference type="Proteomes" id="UP001201812"/>
    </source>
</evidence>
<protein>
    <submittedName>
        <fullName evidence="2">Uncharacterized protein</fullName>
    </submittedName>
</protein>
<dbReference type="AlphaFoldDB" id="A0AAD4QVB2"/>
<feature type="compositionally biased region" description="Polar residues" evidence="1">
    <location>
        <begin position="1"/>
        <end position="21"/>
    </location>
</feature>
<sequence>MESTGQAQNTPVVDPPQSSAVHDNVEQPMEEVDGAEVNDIALNANRRASLVNPNHRKCNDKTSVFFARVKCADDNWPSFQHFVRLVTDPFIYIDIVDLIYQKDVLNLLARTVNQDRSRLQCNELWSNCQRSITWAKTHMRCNRFCMVSEDNSNQDESLYDFVVTGGLCTSEASGKFYNLSKAMVNFVQMFLDLKNWDEYQGVYTFEGIQFVTDKDIRVLKKDYDKFSVKEERDEYDDNTQHVFEFTNNAIGKNLQLTATIFDDEDVYYSADCPAFSLKIKNL</sequence>
<evidence type="ECO:0000256" key="1">
    <source>
        <dbReference type="SAM" id="MobiDB-lite"/>
    </source>
</evidence>
<reference evidence="2" key="1">
    <citation type="submission" date="2022-01" db="EMBL/GenBank/DDBJ databases">
        <title>Genome Sequence Resource for Two Populations of Ditylenchus destructor, the Migratory Endoparasitic Phytonematode.</title>
        <authorList>
            <person name="Zhang H."/>
            <person name="Lin R."/>
            <person name="Xie B."/>
        </authorList>
    </citation>
    <scope>NUCLEOTIDE SEQUENCE</scope>
    <source>
        <strain evidence="2">BazhouSP</strain>
    </source>
</reference>
<accession>A0AAD4QVB2</accession>
<evidence type="ECO:0000313" key="2">
    <source>
        <dbReference type="EMBL" id="KAI1692162.1"/>
    </source>
</evidence>
<feature type="region of interest" description="Disordered" evidence="1">
    <location>
        <begin position="1"/>
        <end position="24"/>
    </location>
</feature>
<keyword evidence="3" id="KW-1185">Reference proteome</keyword>
<organism evidence="2 3">
    <name type="scientific">Ditylenchus destructor</name>
    <dbReference type="NCBI Taxonomy" id="166010"/>
    <lineage>
        <taxon>Eukaryota</taxon>
        <taxon>Metazoa</taxon>
        <taxon>Ecdysozoa</taxon>
        <taxon>Nematoda</taxon>
        <taxon>Chromadorea</taxon>
        <taxon>Rhabditida</taxon>
        <taxon>Tylenchina</taxon>
        <taxon>Tylenchomorpha</taxon>
        <taxon>Sphaerularioidea</taxon>
        <taxon>Anguinidae</taxon>
        <taxon>Anguininae</taxon>
        <taxon>Ditylenchus</taxon>
    </lineage>
</organism>
<gene>
    <name evidence="2" type="ORF">DdX_21404</name>
</gene>
<name>A0AAD4QVB2_9BILA</name>
<dbReference type="Proteomes" id="UP001201812">
    <property type="component" value="Unassembled WGS sequence"/>
</dbReference>
<proteinExistence type="predicted"/>